<proteinExistence type="predicted"/>
<protein>
    <submittedName>
        <fullName evidence="1">Uncharacterized protein</fullName>
    </submittedName>
</protein>
<reference evidence="1" key="1">
    <citation type="journal article" date="2020" name="Stud. Mycol.">
        <title>101 Dothideomycetes genomes: a test case for predicting lifestyles and emergence of pathogens.</title>
        <authorList>
            <person name="Haridas S."/>
            <person name="Albert R."/>
            <person name="Binder M."/>
            <person name="Bloem J."/>
            <person name="Labutti K."/>
            <person name="Salamov A."/>
            <person name="Andreopoulos B."/>
            <person name="Baker S."/>
            <person name="Barry K."/>
            <person name="Bills G."/>
            <person name="Bluhm B."/>
            <person name="Cannon C."/>
            <person name="Castanera R."/>
            <person name="Culley D."/>
            <person name="Daum C."/>
            <person name="Ezra D."/>
            <person name="Gonzalez J."/>
            <person name="Henrissat B."/>
            <person name="Kuo A."/>
            <person name="Liang C."/>
            <person name="Lipzen A."/>
            <person name="Lutzoni F."/>
            <person name="Magnuson J."/>
            <person name="Mondo S."/>
            <person name="Nolan M."/>
            <person name="Ohm R."/>
            <person name="Pangilinan J."/>
            <person name="Park H.-J."/>
            <person name="Ramirez L."/>
            <person name="Alfaro M."/>
            <person name="Sun H."/>
            <person name="Tritt A."/>
            <person name="Yoshinaga Y."/>
            <person name="Zwiers L.-H."/>
            <person name="Turgeon B."/>
            <person name="Goodwin S."/>
            <person name="Spatafora J."/>
            <person name="Crous P."/>
            <person name="Grigoriev I."/>
        </authorList>
    </citation>
    <scope>NUCLEOTIDE SEQUENCE</scope>
    <source>
        <strain evidence="1">CBS 175.79</strain>
    </source>
</reference>
<keyword evidence="2" id="KW-1185">Reference proteome</keyword>
<accession>A0A6A5X645</accession>
<dbReference type="EMBL" id="ML978085">
    <property type="protein sequence ID" value="KAF2008341.1"/>
    <property type="molecule type" value="Genomic_DNA"/>
</dbReference>
<sequence>MSIATYVWKWCKAGLKWLFPSTEMAQHHAAIWDSIFKDNGKWLDYAVNIHNIQPMILGKDLDTLDGEMGRGAYVLLLLLDVHENVRNELDKFIASLHDHVKDARTNELRFRKFNMRVVGLKGDQTTISQHELRRLVAPSRWFSGLNTVYSSWAVKDVRSLGLTRNNIRGVHTRVVDFGDLEPVFSVRLFPSLVENPVQMHFQVKVPERAWNAVYSGPYTDEMQDRDFYNGPLVSHWEMAEAAMDRRVDNDI</sequence>
<evidence type="ECO:0000313" key="2">
    <source>
        <dbReference type="Proteomes" id="UP000799778"/>
    </source>
</evidence>
<organism evidence="1 2">
    <name type="scientific">Aaosphaeria arxii CBS 175.79</name>
    <dbReference type="NCBI Taxonomy" id="1450172"/>
    <lineage>
        <taxon>Eukaryota</taxon>
        <taxon>Fungi</taxon>
        <taxon>Dikarya</taxon>
        <taxon>Ascomycota</taxon>
        <taxon>Pezizomycotina</taxon>
        <taxon>Dothideomycetes</taxon>
        <taxon>Pleosporomycetidae</taxon>
        <taxon>Pleosporales</taxon>
        <taxon>Pleosporales incertae sedis</taxon>
        <taxon>Aaosphaeria</taxon>
    </lineage>
</organism>
<gene>
    <name evidence="1" type="ORF">BU24DRAFT_429442</name>
</gene>
<dbReference type="AlphaFoldDB" id="A0A6A5X645"/>
<dbReference type="GeneID" id="54287130"/>
<dbReference type="RefSeq" id="XP_033376680.1">
    <property type="nucleotide sequence ID" value="XM_033529733.1"/>
</dbReference>
<dbReference type="Proteomes" id="UP000799778">
    <property type="component" value="Unassembled WGS sequence"/>
</dbReference>
<dbReference type="OrthoDB" id="3791769at2759"/>
<evidence type="ECO:0000313" key="1">
    <source>
        <dbReference type="EMBL" id="KAF2008341.1"/>
    </source>
</evidence>
<name>A0A6A5X645_9PLEO</name>